<proteinExistence type="predicted"/>
<dbReference type="SUPFAM" id="SSF52129">
    <property type="entry name" value="Caspase-like"/>
    <property type="match status" value="1"/>
</dbReference>
<reference evidence="3" key="1">
    <citation type="submission" date="2020-07" db="EMBL/GenBank/DDBJ databases">
        <title>Huge and variable diversity of episymbiotic CPR bacteria and DPANN archaea in groundwater ecosystems.</title>
        <authorList>
            <person name="He C.Y."/>
            <person name="Keren R."/>
            <person name="Whittaker M."/>
            <person name="Farag I.F."/>
            <person name="Doudna J."/>
            <person name="Cate J.H.D."/>
            <person name="Banfield J.F."/>
        </authorList>
    </citation>
    <scope>NUCLEOTIDE SEQUENCE</scope>
    <source>
        <strain evidence="3">NC_groundwater_1586_Pr3_B-0.1um_66_15</strain>
    </source>
</reference>
<dbReference type="Gene3D" id="3.40.50.1460">
    <property type="match status" value="1"/>
</dbReference>
<keyword evidence="1" id="KW-0732">Signal</keyword>
<organism evidence="3 4">
    <name type="scientific">Devosia nanyangense</name>
    <dbReference type="NCBI Taxonomy" id="1228055"/>
    <lineage>
        <taxon>Bacteria</taxon>
        <taxon>Pseudomonadati</taxon>
        <taxon>Pseudomonadota</taxon>
        <taxon>Alphaproteobacteria</taxon>
        <taxon>Hyphomicrobiales</taxon>
        <taxon>Devosiaceae</taxon>
        <taxon>Devosia</taxon>
    </lineage>
</organism>
<dbReference type="Proteomes" id="UP000782610">
    <property type="component" value="Unassembled WGS sequence"/>
</dbReference>
<dbReference type="PANTHER" id="PTHR22576:SF37">
    <property type="entry name" value="MUCOSA-ASSOCIATED LYMPHOID TISSUE LYMPHOMA TRANSLOCATION PROTEIN 1"/>
    <property type="match status" value="1"/>
</dbReference>
<dbReference type="PANTHER" id="PTHR22576">
    <property type="entry name" value="MUCOSA ASSOCIATED LYMPHOID TISSUE LYMPHOMA TRANSLOCATION PROTEIN 1/PARACASPASE"/>
    <property type="match status" value="1"/>
</dbReference>
<dbReference type="AlphaFoldDB" id="A0A933P091"/>
<gene>
    <name evidence="3" type="ORF">HY834_16520</name>
</gene>
<name>A0A933P091_9HYPH</name>
<dbReference type="GO" id="GO:0004197">
    <property type="term" value="F:cysteine-type endopeptidase activity"/>
    <property type="evidence" value="ECO:0007669"/>
    <property type="project" value="InterPro"/>
</dbReference>
<feature type="chain" id="PRO_5036851533" evidence="1">
    <location>
        <begin position="21"/>
        <end position="879"/>
    </location>
</feature>
<evidence type="ECO:0000259" key="2">
    <source>
        <dbReference type="PROSITE" id="PS50208"/>
    </source>
</evidence>
<comment type="caution">
    <text evidence="3">The sequence shown here is derived from an EMBL/GenBank/DDBJ whole genome shotgun (WGS) entry which is preliminary data.</text>
</comment>
<dbReference type="Gene3D" id="1.25.40.10">
    <property type="entry name" value="Tetratricopeptide repeat domain"/>
    <property type="match status" value="2"/>
</dbReference>
<dbReference type="InterPro" id="IPR011600">
    <property type="entry name" value="Pept_C14_caspase"/>
</dbReference>
<protein>
    <submittedName>
        <fullName evidence="3">Caspase family protein</fullName>
    </submittedName>
</protein>
<evidence type="ECO:0000313" key="3">
    <source>
        <dbReference type="EMBL" id="MBI4923347.1"/>
    </source>
</evidence>
<evidence type="ECO:0000313" key="4">
    <source>
        <dbReference type="Proteomes" id="UP000782610"/>
    </source>
</evidence>
<feature type="signal peptide" evidence="1">
    <location>
        <begin position="1"/>
        <end position="20"/>
    </location>
</feature>
<dbReference type="EMBL" id="JACRAF010000053">
    <property type="protein sequence ID" value="MBI4923347.1"/>
    <property type="molecule type" value="Genomic_DNA"/>
</dbReference>
<dbReference type="SUPFAM" id="SSF48452">
    <property type="entry name" value="TPR-like"/>
    <property type="match status" value="2"/>
</dbReference>
<accession>A0A933P091</accession>
<sequence length="879" mass="95127">MIRFFLIVALLMAWPLAASAQDHPLRGVALVIGQSKYDELPVLANPGKDARDIDRMLGDLGFEVDRVLNADGDELREAIARFIDEAKDADVALVYYSGHGIEAKGENYLAPTDTDLSSPQTAGDSLVPVQPMLEALSKAAPVTIVLLDACRSDPFPPGQMIVLPGDTQPVPIETQGLAAVRGPTPLAKPDADPDSLGAVIGFAAEPGEPALDGAQGENSPYAAALLKHLAAGGYSFGDVMTMVTEEVYLKTKAKQLPWTNSSLRRVLTFAAEEPSQDKDQVAIKTERRKLLLSIAGTPAQTRTYVETLAGEEAVPLDALYGMLNVLGIKASDGGDDLEQQLQKGAERLKQLMADKTATVKADPELERLSKLADDAEAEGAIALALQYRDEASKRADALLTDRQAEADRLKQDMIDIAQTYADNAATAALNFDHGHAAELYAKAYDAVKDWDAAKALDYKISEGDALTDRGYYTTDNDALTASLAAYQDALVLAPRDKAPLDWARIQDRIGQSMQTLGERVEDTTTLEKSIGYYEAALTVRTETNSPAEWAKSQNNLGNALFTLGARTGDLDLLAKSIPPFDAALRILTPEAEPLRWTTVANNRAASLVQIAQVTYDATSGAEMAAMMAGETNPSDVPVVKAARAKATAMLDEAVDATQSAIASTSRASNPFGWAMLQHTRATALQQRGEMNHVADDLRQAADAYRVVLEVHTKEQTPAQWARTSNNLAIALKKLSDETDDPIPLKEAIDIYRAVIELTPRANFPLDWADRQESLGNALAMLSQYEGTAAPLVEALAAYELANEVTTLDRGARKWEQLQTSMSTTLLMQGLMSFDKVSIDKAKQLALKTRDKLREIGEPDEAFFDAYLPQIDKVLDLFPK</sequence>
<dbReference type="GO" id="GO:0006508">
    <property type="term" value="P:proteolysis"/>
    <property type="evidence" value="ECO:0007669"/>
    <property type="project" value="InterPro"/>
</dbReference>
<dbReference type="PROSITE" id="PS50208">
    <property type="entry name" value="CASPASE_P20"/>
    <property type="match status" value="1"/>
</dbReference>
<feature type="domain" description="Caspase family p20" evidence="2">
    <location>
        <begin position="25"/>
        <end position="154"/>
    </location>
</feature>
<dbReference type="InterPro" id="IPR029030">
    <property type="entry name" value="Caspase-like_dom_sf"/>
</dbReference>
<evidence type="ECO:0000256" key="1">
    <source>
        <dbReference type="SAM" id="SignalP"/>
    </source>
</evidence>
<dbReference type="Pfam" id="PF00656">
    <property type="entry name" value="Peptidase_C14"/>
    <property type="match status" value="1"/>
</dbReference>
<dbReference type="InterPro" id="IPR011990">
    <property type="entry name" value="TPR-like_helical_dom_sf"/>
</dbReference>
<dbReference type="InterPro" id="IPR052039">
    <property type="entry name" value="Caspase-related_regulators"/>
</dbReference>
<dbReference type="InterPro" id="IPR001309">
    <property type="entry name" value="Pept_C14_p20"/>
</dbReference>